<sequence length="96" mass="11227">MRVAFHPAAAEELEHAAMHYESLEPGLGQDFALEIHSAVQRAVEYPHAWPRLDETVRRTLARRFPYGVLYVHDADELLVLAVMHLHRQPGYWKERR</sequence>
<dbReference type="PANTHER" id="PTHR33755">
    <property type="entry name" value="TOXIN PARE1-RELATED"/>
    <property type="match status" value="1"/>
</dbReference>
<evidence type="ECO:0000256" key="2">
    <source>
        <dbReference type="ARBA" id="ARBA00022649"/>
    </source>
</evidence>
<reference evidence="3 4" key="1">
    <citation type="submission" date="2023-11" db="EMBL/GenBank/DDBJ databases">
        <title>MicrobeMod: A computational toolkit for identifying prokaryotic methylation and restriction-modification with nanopore sequencing.</title>
        <authorList>
            <person name="Crits-Christoph A."/>
            <person name="Kang S.C."/>
            <person name="Lee H."/>
            <person name="Ostrov N."/>
        </authorList>
    </citation>
    <scope>NUCLEOTIDE SEQUENCE [LARGE SCALE GENOMIC DNA]</scope>
    <source>
        <strain evidence="3 4">ATCC 49870</strain>
    </source>
</reference>
<comment type="similarity">
    <text evidence="1">Belongs to the RelE toxin family.</text>
</comment>
<accession>A0ABZ0YYR7</accession>
<evidence type="ECO:0000313" key="4">
    <source>
        <dbReference type="Proteomes" id="UP001327459"/>
    </source>
</evidence>
<dbReference type="PANTHER" id="PTHR33755:SF8">
    <property type="entry name" value="TOXIN PARE2"/>
    <property type="match status" value="1"/>
</dbReference>
<keyword evidence="2" id="KW-1277">Toxin-antitoxin system</keyword>
<dbReference type="Pfam" id="PF05016">
    <property type="entry name" value="ParE_toxin"/>
    <property type="match status" value="1"/>
</dbReference>
<evidence type="ECO:0000313" key="3">
    <source>
        <dbReference type="EMBL" id="WQH16519.1"/>
    </source>
</evidence>
<dbReference type="InterPro" id="IPR007712">
    <property type="entry name" value="RelE/ParE_toxin"/>
</dbReference>
<organism evidence="3 4">
    <name type="scientific">Guyparkeria halophila</name>
    <dbReference type="NCBI Taxonomy" id="47960"/>
    <lineage>
        <taxon>Bacteria</taxon>
        <taxon>Pseudomonadati</taxon>
        <taxon>Pseudomonadota</taxon>
        <taxon>Gammaproteobacteria</taxon>
        <taxon>Chromatiales</taxon>
        <taxon>Thioalkalibacteraceae</taxon>
        <taxon>Guyparkeria</taxon>
    </lineage>
</organism>
<name>A0ABZ0YYR7_9GAMM</name>
<evidence type="ECO:0000256" key="1">
    <source>
        <dbReference type="ARBA" id="ARBA00006226"/>
    </source>
</evidence>
<dbReference type="InterPro" id="IPR051803">
    <property type="entry name" value="TA_system_RelE-like_toxin"/>
</dbReference>
<dbReference type="Gene3D" id="3.30.2310.20">
    <property type="entry name" value="RelE-like"/>
    <property type="match status" value="1"/>
</dbReference>
<dbReference type="EMBL" id="CP140153">
    <property type="protein sequence ID" value="WQH16519.1"/>
    <property type="molecule type" value="Genomic_DNA"/>
</dbReference>
<gene>
    <name evidence="3" type="ORF">SR882_01075</name>
</gene>
<keyword evidence="4" id="KW-1185">Reference proteome</keyword>
<dbReference type="InterPro" id="IPR035093">
    <property type="entry name" value="RelE/ParE_toxin_dom_sf"/>
</dbReference>
<proteinExistence type="inferred from homology"/>
<protein>
    <submittedName>
        <fullName evidence="3">Type II toxin-antitoxin system RelE/ParE family toxin</fullName>
    </submittedName>
</protein>
<dbReference type="Proteomes" id="UP001327459">
    <property type="component" value="Chromosome"/>
</dbReference>
<dbReference type="RefSeq" id="WP_322521510.1">
    <property type="nucleotide sequence ID" value="NZ_CP140153.1"/>
</dbReference>